<evidence type="ECO:0000259" key="1">
    <source>
        <dbReference type="Pfam" id="PF13847"/>
    </source>
</evidence>
<sequence>MKYVHGYSGRETDRLSDQANTLASLLHHDTQYDPGSNVLEVGCGVGSQTIFLAANSPEANFTSIDMSEVSLAEAQSKILERGFRNVSFQQANLFDLPFAEESFDHIFVCFVLEHLPDPQRALAVLKNVLKEQGTITVIEGDHGSAYFHPDSLYAKKAIQCLVDAQSALGGNSLIGRQLYPLLTAAGYKNVSVDPRMVYADSSKPELVDGFTRKTFTAMVEGVEATALERKLISKAEWDKGIADLYATAEQNGVFCYTFFKATGWK</sequence>
<dbReference type="OrthoDB" id="529208at2"/>
<dbReference type="HOGENOM" id="CLU_062440_1_0_7"/>
<dbReference type="PANTHER" id="PTHR43861">
    <property type="entry name" value="TRANS-ACONITATE 2-METHYLTRANSFERASE-RELATED"/>
    <property type="match status" value="1"/>
</dbReference>
<gene>
    <name evidence="2" type="ordered locus">Desti_3635</name>
</gene>
<organism evidence="2 3">
    <name type="scientific">Desulfomonile tiedjei (strain ATCC 49306 / DSM 6799 / DCB-1)</name>
    <dbReference type="NCBI Taxonomy" id="706587"/>
    <lineage>
        <taxon>Bacteria</taxon>
        <taxon>Pseudomonadati</taxon>
        <taxon>Thermodesulfobacteriota</taxon>
        <taxon>Desulfomonilia</taxon>
        <taxon>Desulfomonilales</taxon>
        <taxon>Desulfomonilaceae</taxon>
        <taxon>Desulfomonile</taxon>
    </lineage>
</organism>
<keyword evidence="2" id="KW-0830">Ubiquinone</keyword>
<protein>
    <submittedName>
        <fullName evidence="2">Methylase involved in ubiquinone/menaquinone biosynthesis</fullName>
    </submittedName>
</protein>
<name>I4C9P0_DESTA</name>
<keyword evidence="3" id="KW-1185">Reference proteome</keyword>
<dbReference type="EMBL" id="CP003360">
    <property type="protein sequence ID" value="AFM26281.1"/>
    <property type="molecule type" value="Genomic_DNA"/>
</dbReference>
<dbReference type="PANTHER" id="PTHR43861:SF1">
    <property type="entry name" value="TRANS-ACONITATE 2-METHYLTRANSFERASE"/>
    <property type="match status" value="1"/>
</dbReference>
<evidence type="ECO:0000313" key="3">
    <source>
        <dbReference type="Proteomes" id="UP000006055"/>
    </source>
</evidence>
<dbReference type="GO" id="GO:0032259">
    <property type="term" value="P:methylation"/>
    <property type="evidence" value="ECO:0007669"/>
    <property type="project" value="UniProtKB-KW"/>
</dbReference>
<dbReference type="KEGG" id="dti:Desti_3635"/>
<dbReference type="Proteomes" id="UP000006055">
    <property type="component" value="Chromosome"/>
</dbReference>
<dbReference type="CDD" id="cd02440">
    <property type="entry name" value="AdoMet_MTases"/>
    <property type="match status" value="1"/>
</dbReference>
<reference evidence="3" key="1">
    <citation type="submission" date="2012-06" db="EMBL/GenBank/DDBJ databases">
        <title>Complete sequence of chromosome of Desulfomonile tiedjei DSM 6799.</title>
        <authorList>
            <person name="Lucas S."/>
            <person name="Copeland A."/>
            <person name="Lapidus A."/>
            <person name="Glavina del Rio T."/>
            <person name="Dalin E."/>
            <person name="Tice H."/>
            <person name="Bruce D."/>
            <person name="Goodwin L."/>
            <person name="Pitluck S."/>
            <person name="Peters L."/>
            <person name="Ovchinnikova G."/>
            <person name="Zeytun A."/>
            <person name="Lu M."/>
            <person name="Kyrpides N."/>
            <person name="Mavromatis K."/>
            <person name="Ivanova N."/>
            <person name="Brettin T."/>
            <person name="Detter J.C."/>
            <person name="Han C."/>
            <person name="Larimer F."/>
            <person name="Land M."/>
            <person name="Hauser L."/>
            <person name="Markowitz V."/>
            <person name="Cheng J.-F."/>
            <person name="Hugenholtz P."/>
            <person name="Woyke T."/>
            <person name="Wu D."/>
            <person name="Spring S."/>
            <person name="Schroeder M."/>
            <person name="Brambilla E."/>
            <person name="Klenk H.-P."/>
            <person name="Eisen J.A."/>
        </authorList>
    </citation>
    <scope>NUCLEOTIDE SEQUENCE [LARGE SCALE GENOMIC DNA]</scope>
    <source>
        <strain evidence="3">ATCC 49306 / DSM 6799 / DCB-1</strain>
    </source>
</reference>
<dbReference type="eggNOG" id="COG2226">
    <property type="taxonomic scope" value="Bacteria"/>
</dbReference>
<dbReference type="InterPro" id="IPR025714">
    <property type="entry name" value="Methyltranfer_dom"/>
</dbReference>
<dbReference type="Gene3D" id="6.10.140.1580">
    <property type="match status" value="2"/>
</dbReference>
<accession>I4C9P0</accession>
<dbReference type="AlphaFoldDB" id="I4C9P0"/>
<dbReference type="STRING" id="706587.Desti_3635"/>
<dbReference type="Pfam" id="PF13847">
    <property type="entry name" value="Methyltransf_31"/>
    <property type="match status" value="1"/>
</dbReference>
<keyword evidence="2" id="KW-0808">Transferase</keyword>
<dbReference type="Gene3D" id="3.40.50.150">
    <property type="entry name" value="Vaccinia Virus protein VP39"/>
    <property type="match status" value="1"/>
</dbReference>
<keyword evidence="2" id="KW-0489">Methyltransferase</keyword>
<dbReference type="InterPro" id="IPR029063">
    <property type="entry name" value="SAM-dependent_MTases_sf"/>
</dbReference>
<dbReference type="PATRIC" id="fig|706587.4.peg.4132"/>
<dbReference type="SUPFAM" id="SSF53335">
    <property type="entry name" value="S-adenosyl-L-methionine-dependent methyltransferases"/>
    <property type="match status" value="1"/>
</dbReference>
<feature type="domain" description="Methyltransferase" evidence="1">
    <location>
        <begin position="33"/>
        <end position="147"/>
    </location>
</feature>
<dbReference type="RefSeq" id="WP_014811409.1">
    <property type="nucleotide sequence ID" value="NC_018025.1"/>
</dbReference>
<evidence type="ECO:0000313" key="2">
    <source>
        <dbReference type="EMBL" id="AFM26281.1"/>
    </source>
</evidence>
<dbReference type="GO" id="GO:0008168">
    <property type="term" value="F:methyltransferase activity"/>
    <property type="evidence" value="ECO:0007669"/>
    <property type="project" value="UniProtKB-KW"/>
</dbReference>
<proteinExistence type="predicted"/>